<comment type="caution">
    <text evidence="1">The sequence shown here is derived from an EMBL/GenBank/DDBJ whole genome shotgun (WGS) entry which is preliminary data.</text>
</comment>
<reference evidence="1" key="2">
    <citation type="submission" date="2023-05" db="EMBL/GenBank/DDBJ databases">
        <authorList>
            <consortium name="Lawrence Berkeley National Laboratory"/>
            <person name="Steindorff A."/>
            <person name="Hensen N."/>
            <person name="Bonometti L."/>
            <person name="Westerberg I."/>
            <person name="Brannstrom I.O."/>
            <person name="Guillou S."/>
            <person name="Cros-Aarteil S."/>
            <person name="Calhoun S."/>
            <person name="Haridas S."/>
            <person name="Kuo A."/>
            <person name="Mondo S."/>
            <person name="Pangilinan J."/>
            <person name="Riley R."/>
            <person name="Labutti K."/>
            <person name="Andreopoulos B."/>
            <person name="Lipzen A."/>
            <person name="Chen C."/>
            <person name="Yanf M."/>
            <person name="Daum C."/>
            <person name="Ng V."/>
            <person name="Clum A."/>
            <person name="Ohm R."/>
            <person name="Martin F."/>
            <person name="Silar P."/>
            <person name="Natvig D."/>
            <person name="Lalanne C."/>
            <person name="Gautier V."/>
            <person name="Ament-Velasquez S.L."/>
            <person name="Kruys A."/>
            <person name="Hutchinson M.I."/>
            <person name="Powell A.J."/>
            <person name="Barry K."/>
            <person name="Miller A.N."/>
            <person name="Grigoriev I.V."/>
            <person name="Debuchy R."/>
            <person name="Gladieux P."/>
            <person name="Thoren M.H."/>
            <person name="Johannesson H."/>
        </authorList>
    </citation>
    <scope>NUCLEOTIDE SEQUENCE</scope>
    <source>
        <strain evidence="1">PSN309</strain>
    </source>
</reference>
<sequence>MADEIKKSYKRFTNNDFADGSASVLSTSLAALFGNAMRKSNQTTVYFITVGEAGYPLRVDVLLYSYSFTSDALLKIAKNVLIAATVFSQVDIRSLDDAALGAVVQMSYGGAPQDVQQRMLDRLLAVRDKPGH</sequence>
<dbReference type="EMBL" id="MU864354">
    <property type="protein sequence ID" value="KAK4192392.1"/>
    <property type="molecule type" value="Genomic_DNA"/>
</dbReference>
<dbReference type="AlphaFoldDB" id="A0AAN6X5A1"/>
<reference evidence="1" key="1">
    <citation type="journal article" date="2023" name="Mol. Phylogenet. Evol.">
        <title>Genome-scale phylogeny and comparative genomics of the fungal order Sordariales.</title>
        <authorList>
            <person name="Hensen N."/>
            <person name="Bonometti L."/>
            <person name="Westerberg I."/>
            <person name="Brannstrom I.O."/>
            <person name="Guillou S."/>
            <person name="Cros-Aarteil S."/>
            <person name="Calhoun S."/>
            <person name="Haridas S."/>
            <person name="Kuo A."/>
            <person name="Mondo S."/>
            <person name="Pangilinan J."/>
            <person name="Riley R."/>
            <person name="LaButti K."/>
            <person name="Andreopoulos B."/>
            <person name="Lipzen A."/>
            <person name="Chen C."/>
            <person name="Yan M."/>
            <person name="Daum C."/>
            <person name="Ng V."/>
            <person name="Clum A."/>
            <person name="Steindorff A."/>
            <person name="Ohm R.A."/>
            <person name="Martin F."/>
            <person name="Silar P."/>
            <person name="Natvig D.O."/>
            <person name="Lalanne C."/>
            <person name="Gautier V."/>
            <person name="Ament-Velasquez S.L."/>
            <person name="Kruys A."/>
            <person name="Hutchinson M.I."/>
            <person name="Powell A.J."/>
            <person name="Barry K."/>
            <person name="Miller A.N."/>
            <person name="Grigoriev I.V."/>
            <person name="Debuchy R."/>
            <person name="Gladieux P."/>
            <person name="Hiltunen Thoren M."/>
            <person name="Johannesson H."/>
        </authorList>
    </citation>
    <scope>NUCLEOTIDE SEQUENCE</scope>
    <source>
        <strain evidence="1">PSN309</strain>
    </source>
</reference>
<accession>A0AAN6X5A1</accession>
<keyword evidence="2" id="KW-1185">Reference proteome</keyword>
<organism evidence="1 2">
    <name type="scientific">Podospora australis</name>
    <dbReference type="NCBI Taxonomy" id="1536484"/>
    <lineage>
        <taxon>Eukaryota</taxon>
        <taxon>Fungi</taxon>
        <taxon>Dikarya</taxon>
        <taxon>Ascomycota</taxon>
        <taxon>Pezizomycotina</taxon>
        <taxon>Sordariomycetes</taxon>
        <taxon>Sordariomycetidae</taxon>
        <taxon>Sordariales</taxon>
        <taxon>Podosporaceae</taxon>
        <taxon>Podospora</taxon>
    </lineage>
</organism>
<protein>
    <submittedName>
        <fullName evidence="1">Uncharacterized protein</fullName>
    </submittedName>
</protein>
<name>A0AAN6X5A1_9PEZI</name>
<gene>
    <name evidence="1" type="ORF">QBC35DRAFT_483637</name>
</gene>
<evidence type="ECO:0000313" key="2">
    <source>
        <dbReference type="Proteomes" id="UP001302126"/>
    </source>
</evidence>
<evidence type="ECO:0000313" key="1">
    <source>
        <dbReference type="EMBL" id="KAK4192392.1"/>
    </source>
</evidence>
<proteinExistence type="predicted"/>
<dbReference type="Proteomes" id="UP001302126">
    <property type="component" value="Unassembled WGS sequence"/>
</dbReference>